<keyword evidence="3" id="KW-1185">Reference proteome</keyword>
<reference evidence="2 3" key="1">
    <citation type="submission" date="2020-07" db="EMBL/GenBank/DDBJ databases">
        <title>Metarhizium humberi genome.</title>
        <authorList>
            <person name="Lysoe E."/>
        </authorList>
    </citation>
    <scope>NUCLEOTIDE SEQUENCE [LARGE SCALE GENOMIC DNA]</scope>
    <source>
        <strain evidence="2 3">ESALQ1638</strain>
    </source>
</reference>
<evidence type="ECO:0000313" key="2">
    <source>
        <dbReference type="EMBL" id="KAH0595805.1"/>
    </source>
</evidence>
<organism evidence="2 3">
    <name type="scientific">Metarhizium humberi</name>
    <dbReference type="NCBI Taxonomy" id="2596975"/>
    <lineage>
        <taxon>Eukaryota</taxon>
        <taxon>Fungi</taxon>
        <taxon>Dikarya</taxon>
        <taxon>Ascomycota</taxon>
        <taxon>Pezizomycotina</taxon>
        <taxon>Sordariomycetes</taxon>
        <taxon>Hypocreomycetidae</taxon>
        <taxon>Hypocreales</taxon>
        <taxon>Clavicipitaceae</taxon>
        <taxon>Metarhizium</taxon>
    </lineage>
</organism>
<protein>
    <submittedName>
        <fullName evidence="2">Uncharacterized protein</fullName>
    </submittedName>
</protein>
<name>A0A9P8M8N6_9HYPO</name>
<gene>
    <name evidence="2" type="ORF">MHUMG1_06353</name>
</gene>
<dbReference type="Proteomes" id="UP000764110">
    <property type="component" value="Unassembled WGS sequence"/>
</dbReference>
<feature type="region of interest" description="Disordered" evidence="1">
    <location>
        <begin position="1"/>
        <end position="22"/>
    </location>
</feature>
<comment type="caution">
    <text evidence="2">The sequence shown here is derived from an EMBL/GenBank/DDBJ whole genome shotgun (WGS) entry which is preliminary data.</text>
</comment>
<evidence type="ECO:0000313" key="3">
    <source>
        <dbReference type="Proteomes" id="UP000764110"/>
    </source>
</evidence>
<proteinExistence type="predicted"/>
<sequence>MTSGERPLAQHRPTASRAAGKNETLIAARCGPGLAARGPSSHFVNIIGSDPTSSIIETACPTPGCSSSRARMRLYEDSTAQDLGTNLLQLPDQASASSPPQMLRTGSTCPDLDRLWWELASSTAS</sequence>
<dbReference type="EMBL" id="JACEFI010000011">
    <property type="protein sequence ID" value="KAH0595805.1"/>
    <property type="molecule type" value="Genomic_DNA"/>
</dbReference>
<dbReference type="AlphaFoldDB" id="A0A9P8M8N6"/>
<accession>A0A9P8M8N6</accession>
<evidence type="ECO:0000256" key="1">
    <source>
        <dbReference type="SAM" id="MobiDB-lite"/>
    </source>
</evidence>